<feature type="domain" description="PAC" evidence="3">
    <location>
        <begin position="372"/>
        <end position="425"/>
    </location>
</feature>
<dbReference type="Proteomes" id="UP000298213">
    <property type="component" value="Unassembled WGS sequence"/>
</dbReference>
<dbReference type="InterPro" id="IPR000014">
    <property type="entry name" value="PAS"/>
</dbReference>
<protein>
    <submittedName>
        <fullName evidence="6">EAL domain-containing protein</fullName>
    </submittedName>
</protein>
<dbReference type="SMART" id="SM00267">
    <property type="entry name" value="GGDEF"/>
    <property type="match status" value="1"/>
</dbReference>
<dbReference type="CDD" id="cd01949">
    <property type="entry name" value="GGDEF"/>
    <property type="match status" value="1"/>
</dbReference>
<dbReference type="FunFam" id="3.30.450.20:FF:000099">
    <property type="entry name" value="Sensory box sensor histidine kinase"/>
    <property type="match status" value="1"/>
</dbReference>
<dbReference type="SUPFAM" id="SSF141868">
    <property type="entry name" value="EAL domain-like"/>
    <property type="match status" value="1"/>
</dbReference>
<dbReference type="InterPro" id="IPR052155">
    <property type="entry name" value="Biofilm_reg_signaling"/>
</dbReference>
<dbReference type="InterPro" id="IPR000160">
    <property type="entry name" value="GGDEF_dom"/>
</dbReference>
<dbReference type="SMART" id="SM00052">
    <property type="entry name" value="EAL"/>
    <property type="match status" value="1"/>
</dbReference>
<dbReference type="RefSeq" id="WP_135089089.1">
    <property type="nucleotide sequence ID" value="NZ_SPDV01000039.1"/>
</dbReference>
<evidence type="ECO:0000259" key="2">
    <source>
        <dbReference type="PROSITE" id="PS50112"/>
    </source>
</evidence>
<dbReference type="CDD" id="cd01948">
    <property type="entry name" value="EAL"/>
    <property type="match status" value="1"/>
</dbReference>
<dbReference type="PANTHER" id="PTHR44757">
    <property type="entry name" value="DIGUANYLATE CYCLASE DGCP"/>
    <property type="match status" value="1"/>
</dbReference>
<proteinExistence type="predicted"/>
<dbReference type="InterPro" id="IPR001633">
    <property type="entry name" value="EAL_dom"/>
</dbReference>
<dbReference type="PROSITE" id="PS50887">
    <property type="entry name" value="GGDEF"/>
    <property type="match status" value="1"/>
</dbReference>
<dbReference type="InterPro" id="IPR035919">
    <property type="entry name" value="EAL_sf"/>
</dbReference>
<dbReference type="OrthoDB" id="9814202at2"/>
<dbReference type="PROSITE" id="PS50112">
    <property type="entry name" value="PAS"/>
    <property type="match status" value="1"/>
</dbReference>
<dbReference type="SMART" id="SM00091">
    <property type="entry name" value="PAS"/>
    <property type="match status" value="3"/>
</dbReference>
<evidence type="ECO:0000259" key="5">
    <source>
        <dbReference type="PROSITE" id="PS50887"/>
    </source>
</evidence>
<dbReference type="InterPro" id="IPR029787">
    <property type="entry name" value="Nucleotide_cyclase"/>
</dbReference>
<dbReference type="InterPro" id="IPR001610">
    <property type="entry name" value="PAC"/>
</dbReference>
<dbReference type="NCBIfam" id="TIGR00254">
    <property type="entry name" value="GGDEF"/>
    <property type="match status" value="1"/>
</dbReference>
<evidence type="ECO:0000259" key="4">
    <source>
        <dbReference type="PROSITE" id="PS50883"/>
    </source>
</evidence>
<dbReference type="InterPro" id="IPR000700">
    <property type="entry name" value="PAS-assoc_C"/>
</dbReference>
<dbReference type="Pfam" id="PF08447">
    <property type="entry name" value="PAS_3"/>
    <property type="match status" value="2"/>
</dbReference>
<feature type="domain" description="PAS" evidence="2">
    <location>
        <begin position="170"/>
        <end position="240"/>
    </location>
</feature>
<name>A0A4Y8ZNQ9_9SPHN</name>
<feature type="domain" description="PAC" evidence="3">
    <location>
        <begin position="117"/>
        <end position="169"/>
    </location>
</feature>
<feature type="domain" description="GGDEF" evidence="5">
    <location>
        <begin position="457"/>
        <end position="590"/>
    </location>
</feature>
<dbReference type="EMBL" id="SPDV01000039">
    <property type="protein sequence ID" value="TFI57087.1"/>
    <property type="molecule type" value="Genomic_DNA"/>
</dbReference>
<feature type="region of interest" description="Disordered" evidence="1">
    <location>
        <begin position="1"/>
        <end position="27"/>
    </location>
</feature>
<organism evidence="6 7">
    <name type="scientific">Sphingomonas parva</name>
    <dbReference type="NCBI Taxonomy" id="2555898"/>
    <lineage>
        <taxon>Bacteria</taxon>
        <taxon>Pseudomonadati</taxon>
        <taxon>Pseudomonadota</taxon>
        <taxon>Alphaproteobacteria</taxon>
        <taxon>Sphingomonadales</taxon>
        <taxon>Sphingomonadaceae</taxon>
        <taxon>Sphingomonas</taxon>
    </lineage>
</organism>
<comment type="caution">
    <text evidence="6">The sequence shown here is derived from an EMBL/GenBank/DDBJ whole genome shotgun (WGS) entry which is preliminary data.</text>
</comment>
<dbReference type="InterPro" id="IPR013655">
    <property type="entry name" value="PAS_fold_3"/>
</dbReference>
<sequence length="866" mass="96209">MAVMYAHNDISSQIPRRRTEPPRTASVGPERLAELATSIETLADDLAEAQRIAKLGIWRWTVATQAFAWSDEMFRIAGRDRATYKPTLESSLSCIHPDDVAGVHQRLLSTIAGGSDDAAEFRIIRPDGETRHCWAEVRPVLDEHKQVTAVRGILQDITERKAIEEKLRESEEHYRYTVELSPQIPWTADPSGRLIEVSQRGFQASDRPRDDALGHGWLEFVHPDDRERAEAAWRHSLETGETLDSEYRMRRFDGGGLWVRARAGARRNEQGEIVRWYGTLEDIDDQKRAEAALLSVEEVYRLAVRATGLAIWDYDHASGTRRWSDELRDMLGFAAEVPADTALFLERVVEEDRKVVTAVIDGDDPDPALPPNAKLFRFRRADTGAVRWLTFDIHRVRDESGTTTRSIVAIRDITESKEAQDQVTWAARHDPLTGLANRLTFQERLHQAVSTGRAPDCCAGLLLVDLDDFKLINDTLGHDAGDRLLQVSAERIRKAVGEHDTVARLGGDEFAILLAQPASDEEVLAIAERVIAQLGIPFRLEDQSIEVRASIGATTSRAEFDGAEAMFKHADIALYVSKAEGRGRVTMFRPEMRAVIQQRASMLSLARGALASNAIEPHYQPQVDLHSGKLVGFEALLRWRDRHRGLQLPGSVAAAFEDNELATSISDRMFERVIADMRRWLDGGLPFGRVAVNASAAEFRRDNFAERVLGLLKAGDVPASCLELEVTETVFLGRGSELVDRALNLLSSEGVRIALDDFGTGYASLSHLKRFPVDIIKIDRSFVRDIEEDPEDAAIVNALISLGKSLGLRTIAEGIESETQAVCLAAQGCSMGQGYYFGRPVAADAAAERIARWTDFSFAPGDAAPR</sequence>
<dbReference type="Pfam" id="PF00990">
    <property type="entry name" value="GGDEF"/>
    <property type="match status" value="1"/>
</dbReference>
<keyword evidence="7" id="KW-1185">Reference proteome</keyword>
<dbReference type="NCBIfam" id="TIGR00229">
    <property type="entry name" value="sensory_box"/>
    <property type="match status" value="3"/>
</dbReference>
<dbReference type="SUPFAM" id="SSF55073">
    <property type="entry name" value="Nucleotide cyclase"/>
    <property type="match status" value="1"/>
</dbReference>
<dbReference type="Gene3D" id="3.20.20.450">
    <property type="entry name" value="EAL domain"/>
    <property type="match status" value="1"/>
</dbReference>
<dbReference type="CDD" id="cd00130">
    <property type="entry name" value="PAS"/>
    <property type="match status" value="3"/>
</dbReference>
<dbReference type="Gene3D" id="3.30.70.270">
    <property type="match status" value="1"/>
</dbReference>
<dbReference type="PROSITE" id="PS50113">
    <property type="entry name" value="PAC"/>
    <property type="match status" value="3"/>
</dbReference>
<evidence type="ECO:0000259" key="3">
    <source>
        <dbReference type="PROSITE" id="PS50113"/>
    </source>
</evidence>
<evidence type="ECO:0000256" key="1">
    <source>
        <dbReference type="SAM" id="MobiDB-lite"/>
    </source>
</evidence>
<dbReference type="Gene3D" id="2.10.70.100">
    <property type="match status" value="1"/>
</dbReference>
<dbReference type="AlphaFoldDB" id="A0A4Y8ZNQ9"/>
<dbReference type="InterPro" id="IPR043128">
    <property type="entry name" value="Rev_trsase/Diguanyl_cyclase"/>
</dbReference>
<dbReference type="PROSITE" id="PS50883">
    <property type="entry name" value="EAL"/>
    <property type="match status" value="1"/>
</dbReference>
<dbReference type="PANTHER" id="PTHR44757:SF2">
    <property type="entry name" value="BIOFILM ARCHITECTURE MAINTENANCE PROTEIN MBAA"/>
    <property type="match status" value="1"/>
</dbReference>
<feature type="domain" description="EAL" evidence="4">
    <location>
        <begin position="599"/>
        <end position="854"/>
    </location>
</feature>
<accession>A0A4Y8ZNQ9</accession>
<feature type="domain" description="PAC" evidence="3">
    <location>
        <begin position="243"/>
        <end position="295"/>
    </location>
</feature>
<dbReference type="SMART" id="SM00086">
    <property type="entry name" value="PAC"/>
    <property type="match status" value="3"/>
</dbReference>
<dbReference type="Pfam" id="PF00563">
    <property type="entry name" value="EAL"/>
    <property type="match status" value="1"/>
</dbReference>
<dbReference type="InterPro" id="IPR035965">
    <property type="entry name" value="PAS-like_dom_sf"/>
</dbReference>
<gene>
    <name evidence="6" type="ORF">E2493_16790</name>
</gene>
<evidence type="ECO:0000313" key="7">
    <source>
        <dbReference type="Proteomes" id="UP000298213"/>
    </source>
</evidence>
<dbReference type="Gene3D" id="3.30.450.20">
    <property type="entry name" value="PAS domain"/>
    <property type="match status" value="3"/>
</dbReference>
<dbReference type="SUPFAM" id="SSF55785">
    <property type="entry name" value="PYP-like sensor domain (PAS domain)"/>
    <property type="match status" value="3"/>
</dbReference>
<evidence type="ECO:0000313" key="6">
    <source>
        <dbReference type="EMBL" id="TFI57087.1"/>
    </source>
</evidence>
<reference evidence="6 7" key="1">
    <citation type="submission" date="2019-03" db="EMBL/GenBank/DDBJ databases">
        <title>Genome sequence of Sphingomonas sp. 17J27-24.</title>
        <authorList>
            <person name="Kim M."/>
            <person name="Maeng S."/>
            <person name="Sathiyaraj S."/>
        </authorList>
    </citation>
    <scope>NUCLEOTIDE SEQUENCE [LARGE SCALE GENOMIC DNA]</scope>
    <source>
        <strain evidence="6 7">17J27-24</strain>
    </source>
</reference>